<proteinExistence type="predicted"/>
<protein>
    <submittedName>
        <fullName evidence="1">Uncharacterized protein</fullName>
    </submittedName>
</protein>
<accession>A0AAJ0CBR2</accession>
<dbReference type="Proteomes" id="UP001251528">
    <property type="component" value="Unassembled WGS sequence"/>
</dbReference>
<dbReference type="EMBL" id="JASWJB010000617">
    <property type="protein sequence ID" value="KAK2589577.1"/>
    <property type="molecule type" value="Genomic_DNA"/>
</dbReference>
<comment type="caution">
    <text evidence="1">The sequence shown here is derived from an EMBL/GenBank/DDBJ whole genome shotgun (WGS) entry which is preliminary data.</text>
</comment>
<dbReference type="PANTHER" id="PTHR38846">
    <property type="entry name" value="C3H1-TYPE DOMAIN-CONTAINING PROTEIN"/>
    <property type="match status" value="1"/>
</dbReference>
<sequence length="169" mass="19672">MTRNKVTQGNALVKSQDPIVEFFAKYPNFAYDPHCETWSEYRRLVDFSGWKTFGKRERAANKLLREAIVAQFGRLYGTSENKLDTLQHLCDKLGINPVPQSITACKKAIQKTHVNIMDFIDSERTGKPVRVFKSVWQLRKHTLENQKVFPRKEAKESGLLKYLLRRIVD</sequence>
<dbReference type="PANTHER" id="PTHR38846:SF1">
    <property type="entry name" value="C3H1-TYPE DOMAIN-CONTAINING PROTEIN"/>
    <property type="match status" value="1"/>
</dbReference>
<dbReference type="AlphaFoldDB" id="A0AAJ0CBR2"/>
<gene>
    <name evidence="1" type="ORF">QQS21_012746</name>
</gene>
<evidence type="ECO:0000313" key="1">
    <source>
        <dbReference type="EMBL" id="KAK2589577.1"/>
    </source>
</evidence>
<name>A0AAJ0CBR2_9HYPO</name>
<keyword evidence="2" id="KW-1185">Reference proteome</keyword>
<evidence type="ECO:0000313" key="2">
    <source>
        <dbReference type="Proteomes" id="UP001251528"/>
    </source>
</evidence>
<reference evidence="1" key="1">
    <citation type="submission" date="2023-06" db="EMBL/GenBank/DDBJ databases">
        <title>Conoideocrella luteorostrata (Hypocreales: Clavicipitaceae), a potential biocontrol fungus for elongate hemlock scale in United States Christmas tree production areas.</title>
        <authorList>
            <person name="Barrett H."/>
            <person name="Lovett B."/>
            <person name="Macias A.M."/>
            <person name="Stajich J.E."/>
            <person name="Kasson M.T."/>
        </authorList>
    </citation>
    <scope>NUCLEOTIDE SEQUENCE</scope>
    <source>
        <strain evidence="1">ARSEF 14590</strain>
    </source>
</reference>
<organism evidence="1 2">
    <name type="scientific">Conoideocrella luteorostrata</name>
    <dbReference type="NCBI Taxonomy" id="1105319"/>
    <lineage>
        <taxon>Eukaryota</taxon>
        <taxon>Fungi</taxon>
        <taxon>Dikarya</taxon>
        <taxon>Ascomycota</taxon>
        <taxon>Pezizomycotina</taxon>
        <taxon>Sordariomycetes</taxon>
        <taxon>Hypocreomycetidae</taxon>
        <taxon>Hypocreales</taxon>
        <taxon>Clavicipitaceae</taxon>
        <taxon>Conoideocrella</taxon>
    </lineage>
</organism>